<keyword evidence="2" id="KW-1185">Reference proteome</keyword>
<dbReference type="Proteomes" id="UP001469553">
    <property type="component" value="Unassembled WGS sequence"/>
</dbReference>
<name>A0ABV0XLZ8_9TELE</name>
<sequence>MPQCDCSLSSKLPHTTTLTFSPFCALLITSSISPSTHASTVMPSVFVSHACSPSHLSFVLFMSPLTTYVSLPPNSFYRCSCQQSCLQQNPAAAQYIKETKASTIA</sequence>
<gene>
    <name evidence="1" type="ORF">AMECASPLE_001256</name>
</gene>
<comment type="caution">
    <text evidence="1">The sequence shown here is derived from an EMBL/GenBank/DDBJ whole genome shotgun (WGS) entry which is preliminary data.</text>
</comment>
<accession>A0ABV0XLZ8</accession>
<organism evidence="1 2">
    <name type="scientific">Ameca splendens</name>
    <dbReference type="NCBI Taxonomy" id="208324"/>
    <lineage>
        <taxon>Eukaryota</taxon>
        <taxon>Metazoa</taxon>
        <taxon>Chordata</taxon>
        <taxon>Craniata</taxon>
        <taxon>Vertebrata</taxon>
        <taxon>Euteleostomi</taxon>
        <taxon>Actinopterygii</taxon>
        <taxon>Neopterygii</taxon>
        <taxon>Teleostei</taxon>
        <taxon>Neoteleostei</taxon>
        <taxon>Acanthomorphata</taxon>
        <taxon>Ovalentaria</taxon>
        <taxon>Atherinomorphae</taxon>
        <taxon>Cyprinodontiformes</taxon>
        <taxon>Goodeidae</taxon>
        <taxon>Ameca</taxon>
    </lineage>
</organism>
<evidence type="ECO:0000313" key="2">
    <source>
        <dbReference type="Proteomes" id="UP001469553"/>
    </source>
</evidence>
<protein>
    <submittedName>
        <fullName evidence="1">Uncharacterized protein</fullName>
    </submittedName>
</protein>
<evidence type="ECO:0000313" key="1">
    <source>
        <dbReference type="EMBL" id="MEQ2282493.1"/>
    </source>
</evidence>
<dbReference type="EMBL" id="JAHRIP010009444">
    <property type="protein sequence ID" value="MEQ2282493.1"/>
    <property type="molecule type" value="Genomic_DNA"/>
</dbReference>
<proteinExistence type="predicted"/>
<reference evidence="1 2" key="1">
    <citation type="submission" date="2021-06" db="EMBL/GenBank/DDBJ databases">
        <authorList>
            <person name="Palmer J.M."/>
        </authorList>
    </citation>
    <scope>NUCLEOTIDE SEQUENCE [LARGE SCALE GENOMIC DNA]</scope>
    <source>
        <strain evidence="1 2">AS_MEX2019</strain>
        <tissue evidence="1">Muscle</tissue>
    </source>
</reference>